<feature type="domain" description="Glucosamine/galactosamine-6-phosphate isomerase" evidence="1">
    <location>
        <begin position="13"/>
        <end position="118"/>
    </location>
</feature>
<dbReference type="OrthoDB" id="432544at2759"/>
<sequence>MRQAAAGAQLIGESLATLSGQDLDFDKWHVFFAGERLDCQESFLLAKKLWIDSCKIPESQVHPIPQFIPAEGAAAQYTAEICMQDETVLVDSEQGLPAVDLLLLDMAEDGTIGRLKPNSLGAQVRNLEVGQPGCAFLACSCAH</sequence>
<comment type="caution">
    <text evidence="2">The sequence shown here is derived from an EMBL/GenBank/DDBJ whole genome shotgun (WGS) entry which is preliminary data.</text>
</comment>
<dbReference type="Proteomes" id="UP000604046">
    <property type="component" value="Unassembled WGS sequence"/>
</dbReference>
<dbReference type="AlphaFoldDB" id="A0A812SLW6"/>
<dbReference type="Gene3D" id="3.40.50.1360">
    <property type="match status" value="1"/>
</dbReference>
<proteinExistence type="predicted"/>
<dbReference type="Pfam" id="PF01182">
    <property type="entry name" value="Glucosamine_iso"/>
    <property type="match status" value="1"/>
</dbReference>
<keyword evidence="3" id="KW-1185">Reference proteome</keyword>
<dbReference type="PANTHER" id="PTHR11054:SF0">
    <property type="entry name" value="6-PHOSPHOGLUCONOLACTONASE"/>
    <property type="match status" value="1"/>
</dbReference>
<dbReference type="PANTHER" id="PTHR11054">
    <property type="entry name" value="6-PHOSPHOGLUCONOLACTONASE"/>
    <property type="match status" value="1"/>
</dbReference>
<organism evidence="2 3">
    <name type="scientific">Symbiodinium natans</name>
    <dbReference type="NCBI Taxonomy" id="878477"/>
    <lineage>
        <taxon>Eukaryota</taxon>
        <taxon>Sar</taxon>
        <taxon>Alveolata</taxon>
        <taxon>Dinophyceae</taxon>
        <taxon>Suessiales</taxon>
        <taxon>Symbiodiniaceae</taxon>
        <taxon>Symbiodinium</taxon>
    </lineage>
</organism>
<evidence type="ECO:0000259" key="1">
    <source>
        <dbReference type="Pfam" id="PF01182"/>
    </source>
</evidence>
<accession>A0A812SLW6</accession>
<gene>
    <name evidence="2" type="ORF">SNAT2548_LOCUS27198</name>
</gene>
<dbReference type="GO" id="GO:0005975">
    <property type="term" value="P:carbohydrate metabolic process"/>
    <property type="evidence" value="ECO:0007669"/>
    <property type="project" value="InterPro"/>
</dbReference>
<dbReference type="InterPro" id="IPR039104">
    <property type="entry name" value="6PGL"/>
</dbReference>
<dbReference type="EMBL" id="CAJNDS010002459">
    <property type="protein sequence ID" value="CAE7484731.1"/>
    <property type="molecule type" value="Genomic_DNA"/>
</dbReference>
<dbReference type="InterPro" id="IPR037171">
    <property type="entry name" value="NagB/RpiA_transferase-like"/>
</dbReference>
<evidence type="ECO:0000313" key="2">
    <source>
        <dbReference type="EMBL" id="CAE7484731.1"/>
    </source>
</evidence>
<dbReference type="InterPro" id="IPR006148">
    <property type="entry name" value="Glc/Gal-6P_isomerase"/>
</dbReference>
<dbReference type="SUPFAM" id="SSF100950">
    <property type="entry name" value="NagB/RpiA/CoA transferase-like"/>
    <property type="match status" value="1"/>
</dbReference>
<protein>
    <recommendedName>
        <fullName evidence="1">Glucosamine/galactosamine-6-phosphate isomerase domain-containing protein</fullName>
    </recommendedName>
</protein>
<name>A0A812SLW6_9DINO</name>
<reference evidence="2" key="1">
    <citation type="submission" date="2021-02" db="EMBL/GenBank/DDBJ databases">
        <authorList>
            <person name="Dougan E. K."/>
            <person name="Rhodes N."/>
            <person name="Thang M."/>
            <person name="Chan C."/>
        </authorList>
    </citation>
    <scope>NUCLEOTIDE SEQUENCE</scope>
</reference>
<evidence type="ECO:0000313" key="3">
    <source>
        <dbReference type="Proteomes" id="UP000604046"/>
    </source>
</evidence>